<dbReference type="EMBL" id="JBHLSV010000005">
    <property type="protein sequence ID" value="MFC0673558.1"/>
    <property type="molecule type" value="Genomic_DNA"/>
</dbReference>
<evidence type="ECO:0000313" key="2">
    <source>
        <dbReference type="EMBL" id="MFC0673558.1"/>
    </source>
</evidence>
<dbReference type="Proteomes" id="UP001589793">
    <property type="component" value="Unassembled WGS sequence"/>
</dbReference>
<feature type="compositionally biased region" description="Basic and acidic residues" evidence="1">
    <location>
        <begin position="74"/>
        <end position="98"/>
    </location>
</feature>
<evidence type="ECO:0000313" key="3">
    <source>
        <dbReference type="Proteomes" id="UP001589793"/>
    </source>
</evidence>
<reference evidence="2 3" key="1">
    <citation type="submission" date="2024-09" db="EMBL/GenBank/DDBJ databases">
        <authorList>
            <person name="Sun Q."/>
            <person name="Mori K."/>
        </authorList>
    </citation>
    <scope>NUCLEOTIDE SEQUENCE [LARGE SCALE GENOMIC DNA]</scope>
    <source>
        <strain evidence="2 3">CICC 10874</strain>
    </source>
</reference>
<feature type="region of interest" description="Disordered" evidence="1">
    <location>
        <begin position="74"/>
        <end position="113"/>
    </location>
</feature>
<organism evidence="2 3">
    <name type="scientific">Brachybacterium hainanense</name>
    <dbReference type="NCBI Taxonomy" id="1541174"/>
    <lineage>
        <taxon>Bacteria</taxon>
        <taxon>Bacillati</taxon>
        <taxon>Actinomycetota</taxon>
        <taxon>Actinomycetes</taxon>
        <taxon>Micrococcales</taxon>
        <taxon>Dermabacteraceae</taxon>
        <taxon>Brachybacterium</taxon>
    </lineage>
</organism>
<sequence>MPSFPQEVADNLRSLQRQINAIVAARPGPMSWGPDDGGARFEAADGRTVFGADHTGASVESRGTLTGLTPLLDSIRDKNDDQDDHLGRHDADVARIDAKNVQQDGRLTGAEGRLTSAEGRLGTAEGRLDSHDGTLASHGTRIGNAEGRLNGHDSTLSSHNTRINTAQTTANGAVSVNGTQATQISNLQSAMNDKASNSDVQAVQSAVNELASAINGLRGWLASNTPYSGSIHPDARYFLEHGQLPP</sequence>
<comment type="caution">
    <text evidence="2">The sequence shown here is derived from an EMBL/GenBank/DDBJ whole genome shotgun (WGS) entry which is preliminary data.</text>
</comment>
<evidence type="ECO:0008006" key="4">
    <source>
        <dbReference type="Google" id="ProtNLM"/>
    </source>
</evidence>
<proteinExistence type="predicted"/>
<dbReference type="Gene3D" id="1.20.5.340">
    <property type="match status" value="1"/>
</dbReference>
<dbReference type="SUPFAM" id="SSF57997">
    <property type="entry name" value="Tropomyosin"/>
    <property type="match status" value="1"/>
</dbReference>
<name>A0ABV6RCE6_9MICO</name>
<protein>
    <recommendedName>
        <fullName evidence="4">Trimeric autotransporter adhesin YadA-like stalk domain-containing protein</fullName>
    </recommendedName>
</protein>
<evidence type="ECO:0000256" key="1">
    <source>
        <dbReference type="SAM" id="MobiDB-lite"/>
    </source>
</evidence>
<keyword evidence="3" id="KW-1185">Reference proteome</keyword>
<accession>A0ABV6RCE6</accession>
<gene>
    <name evidence="2" type="ORF">ACFFF6_06270</name>
</gene>
<dbReference type="RefSeq" id="WP_376979214.1">
    <property type="nucleotide sequence ID" value="NZ_JBHLSV010000005.1"/>
</dbReference>